<feature type="compositionally biased region" description="Basic and acidic residues" evidence="1">
    <location>
        <begin position="681"/>
        <end position="690"/>
    </location>
</feature>
<dbReference type="EMBL" id="JABEYC010000027">
    <property type="protein sequence ID" value="KAF4984252.1"/>
    <property type="molecule type" value="Genomic_DNA"/>
</dbReference>
<evidence type="ECO:0000256" key="1">
    <source>
        <dbReference type="SAM" id="MobiDB-lite"/>
    </source>
</evidence>
<feature type="compositionally biased region" description="Low complexity" evidence="1">
    <location>
        <begin position="333"/>
        <end position="344"/>
    </location>
</feature>
<reference evidence="2" key="1">
    <citation type="journal article" date="2020" name="BMC Genomics">
        <title>Correction to: Identification and distribution of gene clusters required for synthesis of sphingolipid metabolism inhibitors in diverse species of the filamentous fungus Fusarium.</title>
        <authorList>
            <person name="Kim H.S."/>
            <person name="Lohmar J.M."/>
            <person name="Busman M."/>
            <person name="Brown D.W."/>
            <person name="Naumann T.A."/>
            <person name="Divon H.H."/>
            <person name="Lysoe E."/>
            <person name="Uhlig S."/>
            <person name="Proctor R.H."/>
        </authorList>
    </citation>
    <scope>NUCLEOTIDE SEQUENCE</scope>
    <source>
        <strain evidence="2">NRRL 22465</strain>
    </source>
</reference>
<evidence type="ECO:0000313" key="3">
    <source>
        <dbReference type="Proteomes" id="UP000635477"/>
    </source>
</evidence>
<reference evidence="2" key="2">
    <citation type="submission" date="2020-05" db="EMBL/GenBank/DDBJ databases">
        <authorList>
            <person name="Kim H.-S."/>
            <person name="Proctor R.H."/>
            <person name="Brown D.W."/>
        </authorList>
    </citation>
    <scope>NUCLEOTIDE SEQUENCE</scope>
    <source>
        <strain evidence="2">NRRL 22465</strain>
    </source>
</reference>
<name>A0A8H4UV74_9HYPO</name>
<feature type="compositionally biased region" description="Polar residues" evidence="1">
    <location>
        <begin position="247"/>
        <end position="257"/>
    </location>
</feature>
<feature type="region of interest" description="Disordered" evidence="1">
    <location>
        <begin position="1"/>
        <end position="908"/>
    </location>
</feature>
<feature type="compositionally biased region" description="Basic and acidic residues" evidence="1">
    <location>
        <begin position="924"/>
        <end position="933"/>
    </location>
</feature>
<comment type="caution">
    <text evidence="2">The sequence shown here is derived from an EMBL/GenBank/DDBJ whole genome shotgun (WGS) entry which is preliminary data.</text>
</comment>
<gene>
    <name evidence="2" type="ORF">FZEAL_540</name>
</gene>
<feature type="compositionally biased region" description="Polar residues" evidence="1">
    <location>
        <begin position="558"/>
        <end position="567"/>
    </location>
</feature>
<feature type="compositionally biased region" description="Polar residues" evidence="1">
    <location>
        <begin position="718"/>
        <end position="728"/>
    </location>
</feature>
<proteinExistence type="predicted"/>
<feature type="compositionally biased region" description="Polar residues" evidence="1">
    <location>
        <begin position="452"/>
        <end position="467"/>
    </location>
</feature>
<feature type="compositionally biased region" description="Pro residues" evidence="1">
    <location>
        <begin position="576"/>
        <end position="601"/>
    </location>
</feature>
<dbReference type="Proteomes" id="UP000635477">
    <property type="component" value="Unassembled WGS sequence"/>
</dbReference>
<feature type="compositionally biased region" description="Basic and acidic residues" evidence="1">
    <location>
        <begin position="796"/>
        <end position="806"/>
    </location>
</feature>
<feature type="compositionally biased region" description="Polar residues" evidence="1">
    <location>
        <begin position="632"/>
        <end position="660"/>
    </location>
</feature>
<dbReference type="AlphaFoldDB" id="A0A8H4UV74"/>
<accession>A0A8H4UV74</accession>
<organism evidence="2 3">
    <name type="scientific">Fusarium zealandicum</name>
    <dbReference type="NCBI Taxonomy" id="1053134"/>
    <lineage>
        <taxon>Eukaryota</taxon>
        <taxon>Fungi</taxon>
        <taxon>Dikarya</taxon>
        <taxon>Ascomycota</taxon>
        <taxon>Pezizomycotina</taxon>
        <taxon>Sordariomycetes</taxon>
        <taxon>Hypocreomycetidae</taxon>
        <taxon>Hypocreales</taxon>
        <taxon>Nectriaceae</taxon>
        <taxon>Fusarium</taxon>
        <taxon>Fusarium staphyleae species complex</taxon>
    </lineage>
</organism>
<feature type="compositionally biased region" description="Polar residues" evidence="1">
    <location>
        <begin position="372"/>
        <end position="382"/>
    </location>
</feature>
<feature type="compositionally biased region" description="Low complexity" evidence="1">
    <location>
        <begin position="396"/>
        <end position="433"/>
    </location>
</feature>
<feature type="compositionally biased region" description="Low complexity" evidence="1">
    <location>
        <begin position="97"/>
        <end position="106"/>
    </location>
</feature>
<feature type="compositionally biased region" description="Polar residues" evidence="1">
    <location>
        <begin position="190"/>
        <end position="219"/>
    </location>
</feature>
<keyword evidence="3" id="KW-1185">Reference proteome</keyword>
<feature type="compositionally biased region" description="Polar residues" evidence="1">
    <location>
        <begin position="270"/>
        <end position="283"/>
    </location>
</feature>
<feature type="compositionally biased region" description="Low complexity" evidence="1">
    <location>
        <begin position="113"/>
        <end position="122"/>
    </location>
</feature>
<evidence type="ECO:0000313" key="2">
    <source>
        <dbReference type="EMBL" id="KAF4984252.1"/>
    </source>
</evidence>
<protein>
    <submittedName>
        <fullName evidence="2">Uncharacterized protein</fullName>
    </submittedName>
</protein>
<sequence length="949" mass="100844">MHQGVNPPYPISDMPTPVGESATPRAQSPPYPEEPMLHKPFADTTNRVSHAEPQPLGRNNRRHSSFGPSEVSPLDSRHGSMSFPLQTPSPMDYRGRASSSASLSQSVQPNYTPSPVSQSSSSMYGFSPTPPSAPARQHQQGSYFTTQDVEGQGHAVTAQNVLRKKSLGRGPPDPRRSSVGSDQMAAQRGSPLSSPPTQASQGLSRSHSLHQTSQGNVIPQHQVEEAPAQGQQQFLGRIEEHEEVHSGTVSRTASLKSENPGVGQYGAQCQGPTAQAQGHQRNASVPAHMPYQNQVQLKRKLSKGQAPQGQAPLQGQMPQGPTYSQGQISQHDLPLQQGPIPQGQHVQGQTPLPGQIPPQVPARLQKRPVKGQTPQAQPQSQGPVPPQDQTHHITMQQQGPLPGQGPRPSNEQMPQGQLPPQGPMNPQGHGQPLGMPPGQPPNGRVPPHVQIPQGQTPWPSGEQSPISQGLPPGSIPPQATQSAGSKEGKKWLKWLKGGSKSVSQSPTTPVVSAPVTASSNPPPRWGGGEYSQPAVWQPGQPMPATTQTGVQGNMMPQPGQQFSASSRQGMQGNTMPPQPGQMPPQPGQMPPQPGQMPPQPRQKPLHQGQRHPQPAQIHPEGGRMAPQPGQIYPQQGHISPQTSQASSVKTAHGPSTSSTADPVMSAPPAPVFSMVAPQEMEVSKAAREHPPPTGPAPPLAPANVPRPSEPTFVPQPKASESSQFTQTYPGLKAHASHLDPVAADASPPPPAVSPGLSDLSTRRDSLSDAGSITTIEVSEAKPQPVLRPSIVQVRRKSTDLFRKSQEGQRNNNARASLEAAPRGSSETSRIMRESSVAQVTPASAAMSRPDQAPQVDAPGRNFNAAPLFPKPNSPEPVQAGYRENRAESAPLFSNPKSPTFATNGLPSQQGNRVEAVPAVQLQPAHDKWAKKPAADYSGGDWGDDDDWDY</sequence>
<feature type="compositionally biased region" description="Pro residues" evidence="1">
    <location>
        <begin position="434"/>
        <end position="444"/>
    </location>
</feature>
<feature type="compositionally biased region" description="Pro residues" evidence="1">
    <location>
        <begin position="691"/>
        <end position="700"/>
    </location>
</feature>
<feature type="compositionally biased region" description="Polar residues" evidence="1">
    <location>
        <begin position="137"/>
        <end position="149"/>
    </location>
</feature>
<feature type="compositionally biased region" description="Polar residues" evidence="1">
    <location>
        <begin position="894"/>
        <end position="908"/>
    </location>
</feature>
<feature type="compositionally biased region" description="Low complexity" evidence="1">
    <location>
        <begin position="304"/>
        <end position="321"/>
    </location>
</feature>
<feature type="compositionally biased region" description="Low complexity" evidence="1">
    <location>
        <begin position="494"/>
        <end position="519"/>
    </location>
</feature>
<feature type="region of interest" description="Disordered" evidence="1">
    <location>
        <begin position="923"/>
        <end position="949"/>
    </location>
</feature>